<accession>A0A853KXJ5</accession>
<feature type="transmembrane region" description="Helical" evidence="1">
    <location>
        <begin position="27"/>
        <end position="48"/>
    </location>
</feature>
<organism evidence="2 3">
    <name type="scientific">Thalassospira tepidiphila MCCC 1A03514</name>
    <dbReference type="NCBI Taxonomy" id="1177930"/>
    <lineage>
        <taxon>Bacteria</taxon>
        <taxon>Pseudomonadati</taxon>
        <taxon>Pseudomonadota</taxon>
        <taxon>Alphaproteobacteria</taxon>
        <taxon>Rhodospirillales</taxon>
        <taxon>Thalassospiraceae</taxon>
        <taxon>Thalassospira</taxon>
    </lineage>
</organism>
<sequence>MAEDKDHFRVRLQNVLWATWAHFQSWMLVYVAVLAAALVIIAGIWGPSMVGGCTSPICNAIRSLEWEAMSAGLFGLAGGLSVISATRLQISAQLRSTMRLVDQTYDIHSDTLQRPISNAKTAVEQLRLALEELHVVLVRTAGDADKITNQQFYEAEYIDRYTNECRKINPLLAHVGDIVRQIGPREFTGETAAALLQVQEKCALAVSSIDTWDLRRSQRDKTHSTTISSITTATSLCMIAEQCLSAQLRQIRSDYSDTGHLMRKLFRSMR</sequence>
<gene>
    <name evidence="2" type="ORF">TH4_17525</name>
</gene>
<reference evidence="2 3" key="1">
    <citation type="submission" date="2014-07" db="EMBL/GenBank/DDBJ databases">
        <title>Draft genome sequence of Thalassospira tepidiphila 1-1B.</title>
        <authorList>
            <person name="Lai Q."/>
            <person name="Shao Z."/>
        </authorList>
    </citation>
    <scope>NUCLEOTIDE SEQUENCE [LARGE SCALE GENOMIC DNA]</scope>
    <source>
        <strain evidence="2 3">MCCC 1A03514</strain>
    </source>
</reference>
<evidence type="ECO:0000313" key="3">
    <source>
        <dbReference type="Proteomes" id="UP000094009"/>
    </source>
</evidence>
<evidence type="ECO:0000256" key="1">
    <source>
        <dbReference type="SAM" id="Phobius"/>
    </source>
</evidence>
<feature type="transmembrane region" description="Helical" evidence="1">
    <location>
        <begin position="68"/>
        <end position="90"/>
    </location>
</feature>
<protein>
    <submittedName>
        <fullName evidence="2">Uncharacterized protein</fullName>
    </submittedName>
</protein>
<name>A0A853KXJ5_9PROT</name>
<evidence type="ECO:0000313" key="2">
    <source>
        <dbReference type="EMBL" id="OAZ08446.1"/>
    </source>
</evidence>
<dbReference type="EMBL" id="JPVZ01000009">
    <property type="protein sequence ID" value="OAZ08446.1"/>
    <property type="molecule type" value="Genomic_DNA"/>
</dbReference>
<comment type="caution">
    <text evidence="2">The sequence shown here is derived from an EMBL/GenBank/DDBJ whole genome shotgun (WGS) entry which is preliminary data.</text>
</comment>
<keyword evidence="1" id="KW-0812">Transmembrane</keyword>
<keyword evidence="1" id="KW-0472">Membrane</keyword>
<proteinExistence type="predicted"/>
<dbReference type="AlphaFoldDB" id="A0A853KXJ5"/>
<keyword evidence="1" id="KW-1133">Transmembrane helix</keyword>
<dbReference type="Proteomes" id="UP000094009">
    <property type="component" value="Unassembled WGS sequence"/>
</dbReference>